<dbReference type="Gene3D" id="1.10.8.720">
    <property type="entry name" value="Region D6 of dynein motor"/>
    <property type="match status" value="1"/>
</dbReference>
<dbReference type="FunFam" id="1.10.8.1220:FF:000001">
    <property type="entry name" value="Dynein axonemal heavy chain 5"/>
    <property type="match status" value="1"/>
</dbReference>
<feature type="domain" description="Dynein heavy chain region D6 P-loop" evidence="16">
    <location>
        <begin position="4008"/>
        <end position="4127"/>
    </location>
</feature>
<evidence type="ECO:0000256" key="13">
    <source>
        <dbReference type="ARBA" id="ARBA00023273"/>
    </source>
</evidence>
<dbReference type="Pfam" id="PF08385">
    <property type="entry name" value="DHC_N1"/>
    <property type="match status" value="1"/>
</dbReference>
<keyword evidence="13" id="KW-0966">Cell projection</keyword>
<comment type="similarity">
    <text evidence="2">Belongs to the dynein heavy chain family.</text>
</comment>
<evidence type="ECO:0000256" key="5">
    <source>
        <dbReference type="ARBA" id="ARBA00022737"/>
    </source>
</evidence>
<evidence type="ECO:0000259" key="19">
    <source>
        <dbReference type="Pfam" id="PF12774"/>
    </source>
</evidence>
<sequence>MGDEEWKDPRADFMAHWVLDTTKQKMDKWQKMIAVEEYKQALLDFFDQRDQRLIVFLLDAKGVFQPLFEFPSKVKAKGAFFIKQGADTITKDNYKSLYCGDLSTSPVDQVKSLVEGVLMPILRNTDNNAAWPAVVTTDVSTQAQALNSTTEVLCGRMKGQMPLPMPAGAEVLDEDDAAAAQTQAGAAGDDEQQQQEEEEDAGEEEPEKEGAKKAHTDEQVIAELARDKSMVHAIESGVIEWTRQIREVLKRDSAQLLMDGQHPTALVELDFWAAKCKSLQSLHSQLTSARMKKMQAVLDHEQSSYAAALRTLQEDVHSALEEATDISAHLEPLRRYLESIEETPFEDMEKLLTSAFHTVELVWRHAKHYATPRHIVVLLREMMNQIIVAVHNTLEPRSVFSLEVDEGIVKPQHALKLIALTERLLADTRASINTAADQGECPPWKFETRLVLARLDEFKHRVTMILELFEHALDFFKLEKVEVSSEKLNRQLKQMYDTIVARWEHLGKVTGDEGFDCLDPVVPDFEEEYKSFMELRADFDYRIGAIALQSFEQCVGLEGAFKLIHGFMGLLDRADVIDDVGPQYPRLLTMYEEDLDTVKSLFDDLQQQPLLAKNMPDTAGRLRVLAEFRQRTQRPRDQFVAMNHPLFQTAESERIFAKHDELLALFKQHEAKVFEEWASSVGERSEHNLALPLLVRDPDTFLIHVNFDPQLVAVLREVKYLQTLHNAAVVSTRPNTAARKPSTAPGTKRASQQQQQQQEQQQQEQDKDKEAATENGGAAGPMKLKAGNHDIPDSATAIFARNEQFHEVLGNLNIAVTEYNRIQEHLLDVEAPLVEQELAAIDAHLERGINELNWNSSETEAYCLQMKEVIEDLSDRLSSSKTNVEVMTKDMAEWYVDPLFVRDHKSGLLQIQDRTKLMAPHKDKIRKTGLKFIRLLEENRQLFGVEHSDPNWQAYVDFVDQLVLNGLYNVVHVSMAYLLDRMEGKETAAANAAAADGDVDTTAAAAATAAGAARHGAGAGTHAHGGEKHRPLQDGKMSLIAPEICFEPGINDTDPQPSLLEQNLQVVSDFLDVGSLFPRLSQHAGGRSYREELADMEELMDLQDELESKVNAAVDAALELEQTLRNKYEHLWRDDMDDFLEQFLKYGHVLTQEEIEAAAEEGGQVEENPPTLEQFQENIDKYNAVAEEVKALDDSSVFDGWLVIDSRSFKYELYNIIKKWSFLFLNHLQTHVTSSLNDLQTFIESAKVGLTKEVPEGDYDALVGVMGYLNALTSRAEATDAMFGPLGDTVKLLNTYEVEVGPEVLTQLDKLPERWTDCKKLANQVSNDVAPLQADEVAKLKRKANQFDVRNFEFREDFVKRAPTRYDAQRVYQQIDNHYREYLEMDAEMSKLAESATLFNVKLPEYKQLRACKRELIMLKNLWDMVFVVRSEFAAWKTTKWKEVNVENMEMECKRFVKEIRKLDKESRAWEAFNGVDNEVKNMITSLGAVGLLQSPSIRDRHWQQLMQATGVKIVMTEDTRLADLLALNLHNFEDDVATIVDRANKEQGMEKTLRELDATWSALEFEYDTHKSTGTPLLKTSEELIETLEDNQVQIQNLMTSKYIAYFLEDVSGWQKKLSTADSVIEIYTEVQRTWSHLESIFIGSEDIRQQLPEDSKRFDTIDVDFKEVAHDAAKTPNVIEATNKAGLYEKLENIQSRLGLCEKSLQEYLETKRLAFPRFYFVSGADLLDILSNGNNPPKVAKQLAKLFTAMGGLKQPDDDPNTALGMYATDGEYVEFTRECVLQGRVEDWLNHLLDVHRDTLRDILAEAVVGYEEKPRREWVFDYPAQISLTGTQIWWATEVTIAFSRLEEGFETAMKEYNKKQVSLLNDLIRLLQGKLSKAHRRMLQTICTIDVHCRDVVIHLINVKAESAEAFDWQCQLRHIWDEQAKLCRVHICDARFNYAYEYLGNVPRLVVTPLTDRCYITLTQSLHLIMSGAPAGPAGTGKTETTKDLSRCISLPIYVFNCSEQMDYKSVGNIYKGLAQSGAWGCFDEFNRISVEVLSVVAVQVKTIQDAIRAKKQRFNFLGEVISLTPSVGIFITMNPGYAGRTELPENIKALFRPCAMVVPDYGMICEIMLVSEGFLDAKLLARKFITLYTLNRDLLSKQDHYDWGLRAIKSVLVVAGALKRADPDRSEEEVLMRALRDFNIPKIVNEDLPVFMGLIGDLFPGLDVPRKRDMDFEKTVREAVLSLGYQAEDSFLLKIVQLQELLDVRHSVFVLGPAATGKTGVLRSLNKTYQLQGRKPIWADLNPKAVTNHELYGYINLATREWVDGLFSHIMRDIANSPGDSPKWMVLDGDIDTMWIESLNTVMDDNKVLTLASNERIALQPSMRLLFEIANLTYASPATVSRAGILFVNPTDLGWNPFVASWIETLESPGQRTNLMILFEKYVPPCLDALRTRFKTITPMTEWSMVNTLCHLLELLLTPEHTPEGCPKEDYELFFAWAAVWAFGGQLFKDQLVDWREEFSKWWVTEFKTVKFPSSGTVFDYYINKDKKFCPWSELVQPMEYDPEVPMSSALVPTTETVRVRYWMDLLVDAGQPVLLVGSPGTGKTATILDKLRSLNSDEWIYSITSFNHYTTHHTIQGVLEEPLEKKAGKNFGPPGTKRLVYFVDDLNMPEVDLYGTASPHTVMRQHLDYDHWYDRQKHTLKIVSNTQYMASMNPKAGSFTINPRLQRHFTVFAISPPGDAALTTIYTQLLTGHLKNAGFSKSVLSKAVEPTITAAIKIHTKASSTFLPTAIKFHYVFNLRDLTNVFQGIAFSTGDTFKTPLQVARLLLHECERVYSDKLVTEEDLVLFKKFSEQIMTESFPDLEAEQLLAEPRIHTHFAGGIGEPKYKQVSSMQSLNTILNEALSNYNDVNSAMNLVLFRDAMQHVCRINRILESPRGNALLVGVGGSGKQSLSRLAASISGLDAFQITLSKGYGINELKADLASCYIKAGQKGQGVMFLMTDSQVGDEGFLVLINDLLASGEIPGLFADDEKAEIVDGVRGEVKSAGMQDTTENCWAFFIDRVRRLLKVVLCFSPVGDTLRKRARKFPAIVNCTSIDWFHEWPEDALVSVSRSFLGDVEQVPEDLKDPISQFMAYVHGSVNEMSQTFLANERRHNYTTPKSFLEQIALYQHLLEQKHTELQNAMDRMENGLTKLKSTAAQVDDLKEKLKAQEIELDQKNREADALIEKVGVETEKVNKEKEVAAVEQEKVRVINEDVSAKQKSCEEDLAKAEPALVAAQEALNTLNKNNLTELKSFGAPPAIVVTVSAAVMCLLAPGKVPKDRSWKAAKAMMGNVTEFLDKLLNYDKENIPEPNLKAVYPYLKDPEFDPDFVRGKSLAAAGLCAWARNIVTFYEIFCDVEPKRQALAAANAQLEAAQTKLNKIMDKIKKLDEALHRLQMEFQEATDAKLKCQAEADATNRTISLANRLVGGLASEKERWGEAVQNFKQQGITLPGDVLMVTAFISYTGCFTKKYRDMLYNERWVPFLKSGLKSPIPCTEGLDPLAILTDNAQVASWQNEDLPADRVSTENATILLNAKRWPLIIDPQEQGIKWIKKREGEDLRVVRLGQKGYLDTIERAVGNGDCLLIENLGEDVEPVLDNLLGRQLIKKGRAVMIGDKEVEYSPTFRLILHTKMANPHYKPELQAQCTLINFTVTQSGLEDQLLADVVTAERPDLQETKAKLTQEQNQYAITLKELEDALLARLSSAEGDFLQDEALVVGLEDTKKTAEEIAEKVKEAKVTEEEINRNRELYRPAAARAALLYFIINELDKIHPMYQISLKAFKVVFAHAISISEPAEEVKARVDNITETITFSVFNYVSRGLFERDKLIFSSQMALQILAKRGEIVPAELEFLLKAPSVPNVVSPVDFMSHASWGNLKALSALEAFANLDRDVEGSAKRWKKFCESEVPEKEKFPGEWKNKTLMQRLCMMRCFRPDRMLYAMSLFVAEVLGEKYTAGRVMEFSRTFEETSRATGVFFILSPGVNPILQVEQLGNKLGFAFDNNNYHQVSLGQGQEVVAENALTVAAEKGHWVVLENIHLVKKWLPSLEKKLEQCSLEAHDDFRYFLTAEPASTAASHIIPQGILEACIKITNEPPTGIQANLHAALDNFNQDTLEMCAKENEFRKLLFSLVYFHAVVLERRKFGPMGWNRNYPFNTGDLTISCNVLLNYLESNNTVPWTDLRYLFGEIMYGGHITDNLDRRLCNTYLMEFMRPEMLDTDLELAPGFLCPNSMEYNEYHEYIDENLPPESPYLYWMHPNAEIEFLTVTSQRLFSTVLELQPRETAASGGEGAGQTREEKIKAILDDILEKLPEEFNMLEFNQRLPAEERTPYSNVAFQETARMNKLTNELRRQLKELDLGLKGELTITEAMEELSHALELNKVPANWESMAYPSTKPLGPWYADLLERIKFLEAWSTDFALPAVVWLGGLFNPQSFLTAILQQTARKNEWPLDKMCMNCDVTKKYNKEDFTTPPREGSYICGLFMEGARWDTGSGIIQDARLKELTPTMPILYLKAIPVEKRDTRNIYECPTFKTKERGRANEQVAVGVCPGFVWSFDLRTKAHPNKWTLAGVALLLSD</sequence>
<dbReference type="Gene3D" id="1.20.58.1120">
    <property type="match status" value="1"/>
</dbReference>
<dbReference type="KEGG" id="sre:PTSG_09910"/>
<name>F2UNH5_SALR5</name>
<dbReference type="InterPro" id="IPR024317">
    <property type="entry name" value="Dynein_heavy_chain_D4_dom"/>
</dbReference>
<dbReference type="Gene3D" id="1.20.920.30">
    <property type="match status" value="1"/>
</dbReference>
<evidence type="ECO:0000259" key="26">
    <source>
        <dbReference type="Pfam" id="PF18199"/>
    </source>
</evidence>
<keyword evidence="10" id="KW-0969">Cilium</keyword>
<organism evidence="29">
    <name type="scientific">Salpingoeca rosetta (strain ATCC 50818 / BSB-021)</name>
    <dbReference type="NCBI Taxonomy" id="946362"/>
    <lineage>
        <taxon>Eukaryota</taxon>
        <taxon>Choanoflagellata</taxon>
        <taxon>Craspedida</taxon>
        <taxon>Salpingoecidae</taxon>
        <taxon>Salpingoeca</taxon>
    </lineage>
</organism>
<keyword evidence="3" id="KW-0963">Cytoplasm</keyword>
<evidence type="ECO:0000256" key="12">
    <source>
        <dbReference type="ARBA" id="ARBA00023212"/>
    </source>
</evidence>
<dbReference type="InterPro" id="IPR041589">
    <property type="entry name" value="DNAH3_AAA_lid_1"/>
</dbReference>
<dbReference type="Pfam" id="PF17852">
    <property type="entry name" value="Dynein_AAA_lid"/>
    <property type="match status" value="1"/>
</dbReference>
<dbReference type="SUPFAM" id="SSF52540">
    <property type="entry name" value="P-loop containing nucleoside triphosphate hydrolases"/>
    <property type="match status" value="4"/>
</dbReference>
<feature type="region of interest" description="Disordered" evidence="15">
    <location>
        <begin position="177"/>
        <end position="216"/>
    </location>
</feature>
<evidence type="ECO:0000256" key="4">
    <source>
        <dbReference type="ARBA" id="ARBA00022701"/>
    </source>
</evidence>
<dbReference type="InterPro" id="IPR013602">
    <property type="entry name" value="Dynein_heavy_linker"/>
</dbReference>
<keyword evidence="12" id="KW-0206">Cytoskeleton</keyword>
<keyword evidence="6" id="KW-0547">Nucleotide-binding</keyword>
<evidence type="ECO:0000256" key="6">
    <source>
        <dbReference type="ARBA" id="ARBA00022741"/>
    </source>
</evidence>
<feature type="coiled-coil region" evidence="14">
    <location>
        <begin position="3171"/>
        <end position="3249"/>
    </location>
</feature>
<evidence type="ECO:0000256" key="7">
    <source>
        <dbReference type="ARBA" id="ARBA00022840"/>
    </source>
</evidence>
<comment type="subcellular location">
    <subcellularLocation>
        <location evidence="1">Cytoplasm</location>
        <location evidence="1">Cytoskeleton</location>
        <location evidence="1">Cilium axoneme</location>
    </subcellularLocation>
</comment>
<feature type="domain" description="Dynein axonemal heavy chain 2/5/8 coiled-coil" evidence="27">
    <location>
        <begin position="1224"/>
        <end position="1320"/>
    </location>
</feature>
<dbReference type="Pfam" id="PF17857">
    <property type="entry name" value="AAA_lid_1"/>
    <property type="match status" value="1"/>
</dbReference>
<dbReference type="GO" id="GO:0008017">
    <property type="term" value="F:microtubule binding"/>
    <property type="evidence" value="ECO:0007669"/>
    <property type="project" value="UniProtKB-ARBA"/>
</dbReference>
<feature type="domain" description="Dynein heavy chain hydrolytic ATP-binding dynein motor region" evidence="19">
    <location>
        <begin position="1945"/>
        <end position="2271"/>
    </location>
</feature>
<dbReference type="FunFam" id="1.10.8.710:FF:000002">
    <property type="entry name" value="dynein heavy chain 17, axonemal"/>
    <property type="match status" value="1"/>
</dbReference>
<dbReference type="FunFam" id="3.40.50.300:FF:000411">
    <property type="entry name" value="dynein heavy chain 17, axonemal"/>
    <property type="match status" value="1"/>
</dbReference>
<dbReference type="GO" id="GO:0007018">
    <property type="term" value="P:microtubule-based movement"/>
    <property type="evidence" value="ECO:0007669"/>
    <property type="project" value="InterPro"/>
</dbReference>
<dbReference type="GeneID" id="16069809"/>
<dbReference type="FunFam" id="1.20.140.100:FF:000007">
    <property type="entry name" value="Dynein axonemal heavy chain 9"/>
    <property type="match status" value="1"/>
</dbReference>
<dbReference type="InterPro" id="IPR004273">
    <property type="entry name" value="Dynein_heavy_D6_P-loop"/>
</dbReference>
<dbReference type="Gene3D" id="1.10.287.2620">
    <property type="match status" value="1"/>
</dbReference>
<keyword evidence="11" id="KW-0505">Motor protein</keyword>
<dbReference type="Pfam" id="PF12780">
    <property type="entry name" value="AAA_8"/>
    <property type="match status" value="1"/>
</dbReference>
<evidence type="ECO:0000256" key="8">
    <source>
        <dbReference type="ARBA" id="ARBA00023017"/>
    </source>
</evidence>
<dbReference type="Gene3D" id="1.20.920.20">
    <property type="match status" value="1"/>
</dbReference>
<dbReference type="GO" id="GO:0005874">
    <property type="term" value="C:microtubule"/>
    <property type="evidence" value="ECO:0007669"/>
    <property type="project" value="UniProtKB-KW"/>
</dbReference>
<evidence type="ECO:0000256" key="1">
    <source>
        <dbReference type="ARBA" id="ARBA00004430"/>
    </source>
</evidence>
<dbReference type="Gene3D" id="3.10.490.20">
    <property type="match status" value="1"/>
</dbReference>
<dbReference type="Proteomes" id="UP000007799">
    <property type="component" value="Unassembled WGS sequence"/>
</dbReference>
<dbReference type="FunFam" id="1.20.920.30:FF:000003">
    <property type="entry name" value="Dynein axonemal heavy chain 17"/>
    <property type="match status" value="1"/>
</dbReference>
<dbReference type="InterPro" id="IPR024743">
    <property type="entry name" value="Dynein_HC_stalk"/>
</dbReference>
<feature type="domain" description="Dynein heavy chain tail" evidence="17">
    <location>
        <begin position="231"/>
        <end position="862"/>
    </location>
</feature>
<dbReference type="FunFam" id="1.20.1270.280:FF:000003">
    <property type="entry name" value="Dynein axonemal heavy chain 17"/>
    <property type="match status" value="1"/>
</dbReference>
<proteinExistence type="inferred from homology"/>
<evidence type="ECO:0000259" key="22">
    <source>
        <dbReference type="Pfam" id="PF12781"/>
    </source>
</evidence>
<dbReference type="PANTHER" id="PTHR45703">
    <property type="entry name" value="DYNEIN HEAVY CHAIN"/>
    <property type="match status" value="1"/>
</dbReference>
<evidence type="ECO:0000256" key="11">
    <source>
        <dbReference type="ARBA" id="ARBA00023175"/>
    </source>
</evidence>
<feature type="coiled-coil region" evidence="14">
    <location>
        <begin position="3710"/>
        <end position="3783"/>
    </location>
</feature>
<dbReference type="FunFam" id="3.40.50.300:FF:000049">
    <property type="entry name" value="Dynein, axonemal, heavy chain 5"/>
    <property type="match status" value="1"/>
</dbReference>
<dbReference type="Pfam" id="PF12781">
    <property type="entry name" value="AAA_9"/>
    <property type="match status" value="1"/>
</dbReference>
<dbReference type="OMA" id="WAYLVND"/>
<evidence type="ECO:0000313" key="28">
    <source>
        <dbReference type="EMBL" id="EGD79180.1"/>
    </source>
</evidence>
<evidence type="ECO:0000259" key="17">
    <source>
        <dbReference type="Pfam" id="PF08385"/>
    </source>
</evidence>
<feature type="compositionally biased region" description="Acidic residues" evidence="15">
    <location>
        <begin position="188"/>
        <end position="207"/>
    </location>
</feature>
<feature type="coiled-coil region" evidence="14">
    <location>
        <begin position="3400"/>
        <end position="3441"/>
    </location>
</feature>
<feature type="domain" description="Dynein heavy chain linker" evidence="18">
    <location>
        <begin position="1409"/>
        <end position="1811"/>
    </location>
</feature>
<feature type="compositionally biased region" description="Low complexity" evidence="15">
    <location>
        <begin position="752"/>
        <end position="763"/>
    </location>
</feature>
<dbReference type="InterPro" id="IPR035699">
    <property type="entry name" value="AAA_6"/>
</dbReference>
<dbReference type="FunCoup" id="F2UNH5">
    <property type="interactions" value="77"/>
</dbReference>
<evidence type="ECO:0000256" key="2">
    <source>
        <dbReference type="ARBA" id="ARBA00008887"/>
    </source>
</evidence>
<dbReference type="Pfam" id="PF18199">
    <property type="entry name" value="Dynein_C"/>
    <property type="match status" value="1"/>
</dbReference>
<evidence type="ECO:0000256" key="10">
    <source>
        <dbReference type="ARBA" id="ARBA00023069"/>
    </source>
</evidence>
<evidence type="ECO:0000259" key="24">
    <source>
        <dbReference type="Pfam" id="PF17857"/>
    </source>
</evidence>
<dbReference type="InterPro" id="IPR013594">
    <property type="entry name" value="Dynein_heavy_tail"/>
</dbReference>
<dbReference type="GO" id="GO:0045505">
    <property type="term" value="F:dynein intermediate chain binding"/>
    <property type="evidence" value="ECO:0007669"/>
    <property type="project" value="InterPro"/>
</dbReference>
<dbReference type="FunFam" id="1.10.287.2620:FF:000002">
    <property type="entry name" value="Dynein heavy chain 2, axonemal"/>
    <property type="match status" value="1"/>
</dbReference>
<dbReference type="FunFam" id="1.10.8.720:FF:000002">
    <property type="entry name" value="Dynein heavy chain 9, axonemal"/>
    <property type="match status" value="1"/>
</dbReference>
<feature type="domain" description="Dynein heavy chain AAA lid" evidence="25">
    <location>
        <begin position="4159"/>
        <end position="4295"/>
    </location>
</feature>
<dbReference type="eggNOG" id="KOG3595">
    <property type="taxonomic scope" value="Eukaryota"/>
</dbReference>
<keyword evidence="7" id="KW-0067">ATP-binding</keyword>
<dbReference type="Gene3D" id="1.20.1270.280">
    <property type="match status" value="1"/>
</dbReference>
<dbReference type="InParanoid" id="F2UNH5"/>
<dbReference type="PANTHER" id="PTHR45703:SF8">
    <property type="entry name" value="DYNEINS HEAVY CHAIN"/>
    <property type="match status" value="1"/>
</dbReference>
<dbReference type="Gene3D" id="3.20.180.20">
    <property type="entry name" value="Dynein heavy chain, N-terminal domain 2"/>
    <property type="match status" value="1"/>
</dbReference>
<dbReference type="GO" id="GO:0008569">
    <property type="term" value="F:minus-end-directed microtubule motor activity"/>
    <property type="evidence" value="ECO:0007669"/>
    <property type="project" value="InterPro"/>
</dbReference>
<feature type="domain" description="Dynein heavy chain ATP-binding dynein motor region" evidence="22">
    <location>
        <begin position="3549"/>
        <end position="3766"/>
    </location>
</feature>
<dbReference type="RefSeq" id="XP_004989265.1">
    <property type="nucleotide sequence ID" value="XM_004989208.1"/>
</dbReference>
<dbReference type="Gene3D" id="3.40.50.300">
    <property type="entry name" value="P-loop containing nucleotide triphosphate hydrolases"/>
    <property type="match status" value="5"/>
</dbReference>
<dbReference type="InterPro" id="IPR042228">
    <property type="entry name" value="Dynein_linker_3"/>
</dbReference>
<feature type="domain" description="Dynein heavy chain C-terminal" evidence="26">
    <location>
        <begin position="4303"/>
        <end position="4612"/>
    </location>
</feature>
<dbReference type="Gene3D" id="1.10.472.130">
    <property type="match status" value="1"/>
</dbReference>
<reference evidence="28" key="1">
    <citation type="submission" date="2009-08" db="EMBL/GenBank/DDBJ databases">
        <title>Annotation of Salpingoeca rosetta.</title>
        <authorList>
            <consortium name="The Broad Institute Genome Sequencing Platform"/>
            <person name="Russ C."/>
            <person name="Cuomo C."/>
            <person name="Burger G."/>
            <person name="Gray M.W."/>
            <person name="Holland P.W.H."/>
            <person name="King N."/>
            <person name="Lang F.B.F."/>
            <person name="Roger A.J."/>
            <person name="Ruiz-Trillo I."/>
            <person name="Young S.K."/>
            <person name="Zeng Q."/>
            <person name="Gargeya S."/>
            <person name="Alvarado L."/>
            <person name="Berlin A."/>
            <person name="Chapman S.B."/>
            <person name="Chen Z."/>
            <person name="Freedman E."/>
            <person name="Gellesch M."/>
            <person name="Goldberg J."/>
            <person name="Griggs A."/>
            <person name="Gujja S."/>
            <person name="Heilman E."/>
            <person name="Heiman D."/>
            <person name="Howarth C."/>
            <person name="Mehta T."/>
            <person name="Neiman D."/>
            <person name="Pearson M."/>
            <person name="Roberts A."/>
            <person name="Saif S."/>
            <person name="Shea T."/>
            <person name="Shenoy N."/>
            <person name="Sisk P."/>
            <person name="Stolte C."/>
            <person name="Sykes S."/>
            <person name="White J."/>
            <person name="Yandava C."/>
            <person name="Haas B."/>
            <person name="Nusbaum C."/>
            <person name="Birren B."/>
        </authorList>
    </citation>
    <scope>NUCLEOTIDE SEQUENCE [LARGE SCALE GENOMIC DNA]</scope>
    <source>
        <strain evidence="28">ATCC 50818</strain>
    </source>
</reference>
<evidence type="ECO:0000259" key="16">
    <source>
        <dbReference type="Pfam" id="PF03028"/>
    </source>
</evidence>
<keyword evidence="9 14" id="KW-0175">Coiled coil</keyword>
<dbReference type="GO" id="GO:0005858">
    <property type="term" value="C:axonemal dynein complex"/>
    <property type="evidence" value="ECO:0007669"/>
    <property type="project" value="UniProtKB-ARBA"/>
</dbReference>
<dbReference type="GO" id="GO:0051959">
    <property type="term" value="F:dynein light intermediate chain binding"/>
    <property type="evidence" value="ECO:0007669"/>
    <property type="project" value="InterPro"/>
</dbReference>
<protein>
    <submittedName>
        <fullName evidence="28">Outer dynein arm heavy chain beta</fullName>
    </submittedName>
</protein>
<dbReference type="Gene3D" id="6.10.140.1060">
    <property type="match status" value="1"/>
</dbReference>
<evidence type="ECO:0000259" key="27">
    <source>
        <dbReference type="Pfam" id="PF25007"/>
    </source>
</evidence>
<dbReference type="FunFam" id="1.20.920.20:FF:000003">
    <property type="entry name" value="Dynein axonemal heavy chain 17"/>
    <property type="match status" value="1"/>
</dbReference>
<dbReference type="Pfam" id="PF12777">
    <property type="entry name" value="MT"/>
    <property type="match status" value="1"/>
</dbReference>
<feature type="coiled-coil region" evidence="14">
    <location>
        <begin position="1089"/>
        <end position="1123"/>
    </location>
</feature>
<gene>
    <name evidence="28" type="ORF">PTSG_09910</name>
</gene>
<keyword evidence="5" id="KW-0677">Repeat</keyword>
<evidence type="ECO:0000256" key="9">
    <source>
        <dbReference type="ARBA" id="ARBA00023054"/>
    </source>
</evidence>
<dbReference type="EMBL" id="GL832984">
    <property type="protein sequence ID" value="EGD79180.1"/>
    <property type="molecule type" value="Genomic_DNA"/>
</dbReference>
<evidence type="ECO:0000259" key="20">
    <source>
        <dbReference type="Pfam" id="PF12777"/>
    </source>
</evidence>
<dbReference type="Pfam" id="PF12775">
    <property type="entry name" value="AAA_7"/>
    <property type="match status" value="1"/>
</dbReference>
<feature type="region of interest" description="Disordered" evidence="15">
    <location>
        <begin position="732"/>
        <end position="789"/>
    </location>
</feature>
<dbReference type="FunFam" id="3.40.50.300:FF:002141">
    <property type="entry name" value="Dynein heavy chain"/>
    <property type="match status" value="1"/>
</dbReference>
<dbReference type="FunFam" id="3.20.180.20:FF:000001">
    <property type="entry name" value="Dynein axonemal heavy chain 5"/>
    <property type="match status" value="1"/>
</dbReference>
<evidence type="ECO:0000313" key="29">
    <source>
        <dbReference type="Proteomes" id="UP000007799"/>
    </source>
</evidence>
<dbReference type="Pfam" id="PF03028">
    <property type="entry name" value="Dynein_heavy"/>
    <property type="match status" value="1"/>
</dbReference>
<evidence type="ECO:0000259" key="21">
    <source>
        <dbReference type="Pfam" id="PF12780"/>
    </source>
</evidence>
<accession>F2UNH5</accession>
<evidence type="ECO:0000256" key="14">
    <source>
        <dbReference type="SAM" id="Coils"/>
    </source>
</evidence>
<dbReference type="GO" id="GO:0005524">
    <property type="term" value="F:ATP binding"/>
    <property type="evidence" value="ECO:0007669"/>
    <property type="project" value="UniProtKB-KW"/>
</dbReference>
<dbReference type="Pfam" id="PF25007">
    <property type="entry name" value="DYH2-5-8_CC"/>
    <property type="match status" value="1"/>
</dbReference>
<dbReference type="InterPro" id="IPR041466">
    <property type="entry name" value="Dynein_AAA5_ext"/>
</dbReference>
<dbReference type="Pfam" id="PF12774">
    <property type="entry name" value="AAA_6"/>
    <property type="match status" value="1"/>
</dbReference>
<feature type="domain" description="Dynein heavy chain coiled coil stalk" evidence="20">
    <location>
        <begin position="3179"/>
        <end position="3521"/>
    </location>
</feature>
<evidence type="ECO:0000256" key="15">
    <source>
        <dbReference type="SAM" id="MobiDB-lite"/>
    </source>
</evidence>
<dbReference type="STRING" id="946362.F2UNH5"/>
<dbReference type="FunFam" id="3.40.50.300:FF:000219">
    <property type="entry name" value="Dynein axonemal heavy chain 17"/>
    <property type="match status" value="1"/>
</dbReference>
<dbReference type="InterPro" id="IPR056759">
    <property type="entry name" value="DYH2-5-8_CC"/>
</dbReference>
<dbReference type="InterPro" id="IPR026983">
    <property type="entry name" value="DHC"/>
</dbReference>
<dbReference type="FunFam" id="1.20.58.1120:FF:000001">
    <property type="entry name" value="dynein heavy chain 2, axonemal"/>
    <property type="match status" value="1"/>
</dbReference>
<keyword evidence="8" id="KW-0243">Dynein</keyword>
<evidence type="ECO:0000259" key="18">
    <source>
        <dbReference type="Pfam" id="PF08393"/>
    </source>
</evidence>
<dbReference type="Gene3D" id="1.20.140.100">
    <property type="entry name" value="Dynein heavy chain, N-terminal domain 2"/>
    <property type="match status" value="1"/>
</dbReference>
<dbReference type="InterPro" id="IPR027417">
    <property type="entry name" value="P-loop_NTPase"/>
</dbReference>
<dbReference type="Pfam" id="PF08393">
    <property type="entry name" value="DHC_N2"/>
    <property type="match status" value="1"/>
</dbReference>
<feature type="domain" description="Dynein heavy chain 3 AAA+ lid" evidence="24">
    <location>
        <begin position="2765"/>
        <end position="2860"/>
    </location>
</feature>
<evidence type="ECO:0000256" key="3">
    <source>
        <dbReference type="ARBA" id="ARBA00022490"/>
    </source>
</evidence>
<feature type="compositionally biased region" description="Low complexity" evidence="15">
    <location>
        <begin position="178"/>
        <end position="187"/>
    </location>
</feature>
<dbReference type="InterPro" id="IPR035706">
    <property type="entry name" value="AAA_9"/>
</dbReference>
<dbReference type="Gene3D" id="1.10.8.710">
    <property type="match status" value="1"/>
</dbReference>
<dbReference type="OrthoDB" id="10251809at2759"/>
<feature type="domain" description="Dynein heavy chain AAA 5 extension" evidence="23">
    <location>
        <begin position="2430"/>
        <end position="2546"/>
    </location>
</feature>
<evidence type="ECO:0000259" key="25">
    <source>
        <dbReference type="Pfam" id="PF18198"/>
    </source>
</evidence>
<dbReference type="InterPro" id="IPR042222">
    <property type="entry name" value="Dynein_2_N"/>
</dbReference>
<dbReference type="Pfam" id="PF18198">
    <property type="entry name" value="AAA_lid_11"/>
    <property type="match status" value="1"/>
</dbReference>
<feature type="domain" description="Dynein heavy chain AAA module D4" evidence="21">
    <location>
        <begin position="2907"/>
        <end position="3166"/>
    </location>
</feature>
<dbReference type="InterPro" id="IPR041658">
    <property type="entry name" value="AAA_lid_11"/>
</dbReference>
<dbReference type="FunFam" id="3.10.490.20:FF:000002">
    <property type="entry name" value="Dynein axonemal heavy chain 17"/>
    <property type="match status" value="1"/>
</dbReference>
<dbReference type="InterPro" id="IPR042219">
    <property type="entry name" value="AAA_lid_11_sf"/>
</dbReference>
<keyword evidence="4" id="KW-0493">Microtubule</keyword>
<evidence type="ECO:0000259" key="23">
    <source>
        <dbReference type="Pfam" id="PF17852"/>
    </source>
</evidence>
<dbReference type="InterPro" id="IPR043160">
    <property type="entry name" value="Dynein_C_barrel"/>
</dbReference>
<dbReference type="InterPro" id="IPR041228">
    <property type="entry name" value="Dynein_C"/>
</dbReference>
<dbReference type="Gene3D" id="1.10.8.1220">
    <property type="match status" value="1"/>
</dbReference>
<keyword evidence="29" id="KW-1185">Reference proteome</keyword>
<dbReference type="FunFam" id="3.40.50.300:FF:000945">
    <property type="entry name" value="Dynein axonemal heavy chain 9"/>
    <property type="match status" value="1"/>
</dbReference>
<dbReference type="InterPro" id="IPR043157">
    <property type="entry name" value="Dynein_AAA1S"/>
</dbReference>